<feature type="transmembrane region" description="Helical" evidence="2">
    <location>
        <begin position="286"/>
        <end position="305"/>
    </location>
</feature>
<proteinExistence type="inferred from homology"/>
<gene>
    <name evidence="3" type="primary">secY2</name>
    <name evidence="3" type="ORF">lacNasYZ03_07700</name>
</gene>
<evidence type="ECO:0000256" key="1">
    <source>
        <dbReference type="RuleBase" id="RU004349"/>
    </source>
</evidence>
<feature type="transmembrane region" description="Helical" evidence="2">
    <location>
        <begin position="233"/>
        <end position="254"/>
    </location>
</feature>
<dbReference type="Pfam" id="PF00344">
    <property type="entry name" value="SecY"/>
    <property type="match status" value="1"/>
</dbReference>
<feature type="transmembrane region" description="Helical" evidence="2">
    <location>
        <begin position="368"/>
        <end position="387"/>
    </location>
</feature>
<feature type="transmembrane region" description="Helical" evidence="2">
    <location>
        <begin position="127"/>
        <end position="149"/>
    </location>
</feature>
<organism evidence="3 4">
    <name type="scientific">Lactobacillus nasalidis</name>
    <dbReference type="NCBI Taxonomy" id="2797258"/>
    <lineage>
        <taxon>Bacteria</taxon>
        <taxon>Bacillati</taxon>
        <taxon>Bacillota</taxon>
        <taxon>Bacilli</taxon>
        <taxon>Lactobacillales</taxon>
        <taxon>Lactobacillaceae</taxon>
        <taxon>Lactobacillus</taxon>
    </lineage>
</organism>
<dbReference type="PANTHER" id="PTHR10906">
    <property type="entry name" value="SECY/SEC61-ALPHA FAMILY MEMBER"/>
    <property type="match status" value="1"/>
</dbReference>
<feature type="transmembrane region" description="Helical" evidence="2">
    <location>
        <begin position="161"/>
        <end position="184"/>
    </location>
</feature>
<dbReference type="EMBL" id="BOCI01000199">
    <property type="protein sequence ID" value="GHW01083.1"/>
    <property type="molecule type" value="Genomic_DNA"/>
</dbReference>
<dbReference type="SUPFAM" id="SSF103491">
    <property type="entry name" value="Preprotein translocase SecY subunit"/>
    <property type="match status" value="1"/>
</dbReference>
<comment type="caution">
    <text evidence="3">The sequence shown here is derived from an EMBL/GenBank/DDBJ whole genome shotgun (WGS) entry which is preliminary data.</text>
</comment>
<dbReference type="RefSeq" id="WP_211199071.1">
    <property type="nucleotide sequence ID" value="NZ_BOCI01000199.1"/>
</dbReference>
<keyword evidence="2" id="KW-0812">Transmembrane</keyword>
<evidence type="ECO:0000313" key="4">
    <source>
        <dbReference type="Proteomes" id="UP000616547"/>
    </source>
</evidence>
<keyword evidence="4" id="KW-1185">Reference proteome</keyword>
<dbReference type="Proteomes" id="UP000616547">
    <property type="component" value="Unassembled WGS sequence"/>
</dbReference>
<dbReference type="Gene3D" id="1.10.3370.10">
    <property type="entry name" value="SecY subunit domain"/>
    <property type="match status" value="1"/>
</dbReference>
<dbReference type="InterPro" id="IPR002208">
    <property type="entry name" value="SecY/SEC61-alpha"/>
</dbReference>
<reference evidence="4" key="1">
    <citation type="submission" date="2021-01" db="EMBL/GenBank/DDBJ databases">
        <title>Draft genome sequence of Nasalis larvatus strain YZ03.</title>
        <authorList>
            <person name="Suzuki-Hashido N."/>
            <person name="Tsuchida S."/>
            <person name="Hayakawa T."/>
        </authorList>
    </citation>
    <scope>NUCLEOTIDE SEQUENCE [LARGE SCALE GENOMIC DNA]</scope>
    <source>
        <strain evidence="4">YZ03</strain>
    </source>
</reference>
<dbReference type="InterPro" id="IPR023201">
    <property type="entry name" value="SecY_dom_sf"/>
</dbReference>
<feature type="transmembrane region" description="Helical" evidence="2">
    <location>
        <begin position="338"/>
        <end position="362"/>
    </location>
</feature>
<feature type="transmembrane region" description="Helical" evidence="2">
    <location>
        <begin position="20"/>
        <end position="40"/>
    </location>
</feature>
<feature type="transmembrane region" description="Helical" evidence="2">
    <location>
        <begin position="190"/>
        <end position="212"/>
    </location>
</feature>
<keyword evidence="2" id="KW-0472">Membrane</keyword>
<feature type="transmembrane region" description="Helical" evidence="2">
    <location>
        <begin position="60"/>
        <end position="82"/>
    </location>
</feature>
<evidence type="ECO:0000313" key="3">
    <source>
        <dbReference type="EMBL" id="GHW01083.1"/>
    </source>
</evidence>
<comment type="similarity">
    <text evidence="1">Belongs to the SecY/SEC61-alpha family.</text>
</comment>
<accession>A0ABQ3W3R2</accession>
<feature type="transmembrane region" description="Helical" evidence="2">
    <location>
        <begin position="103"/>
        <end position="121"/>
    </location>
</feature>
<keyword evidence="2" id="KW-1133">Transmembrane helix</keyword>
<protein>
    <submittedName>
        <fullName evidence="3">Accessory Sec system protein translocase subunit SecY2</fullName>
    </submittedName>
</protein>
<dbReference type="PRINTS" id="PR00303">
    <property type="entry name" value="SECYTRNLCASE"/>
</dbReference>
<dbReference type="PIRSF" id="PIRSF004557">
    <property type="entry name" value="SecY"/>
    <property type="match status" value="1"/>
</dbReference>
<evidence type="ECO:0000256" key="2">
    <source>
        <dbReference type="SAM" id="Phobius"/>
    </source>
</evidence>
<sequence>MGNKASLKDLGTRTILTKAWWSLLYLGIFVFGKHIPLPFAKLQVGQTSALLVATGGDSSQATLFSLGISPWMSAMIIIGMLAQLRLPLMSKMTERKMDIGQKTLTFFLAVIQASVMLQEFQLTDNSFGARLGAGLFLLTGCFLLIWLSVENDKNGLGGISLILMANMFFTLMKNFVSGLIPGLGATEANIVRAFSLLAILFLGTMTVILTNAERRVPVTKLLISAEFGSESYLPIRLLPAGSMPAMFATTMFVLPKYLLQFLFNLSAWTPFKQLAAAFDFSRLSGLVIYCLILVGLTYGFSYISIDPLQQADDMQQSGDYIPGFHPGKETEKYLRHLINVYSFVSSIYFVLFVGLPMGLTLISSRLSSLVMLPNYVIILAGFGAGIAEQIEVLQIRSQYQGLL</sequence>
<name>A0ABQ3W3R2_9LACO</name>